<evidence type="ECO:0000313" key="2">
    <source>
        <dbReference type="Proteomes" id="UP000016801"/>
    </source>
</evidence>
<reference evidence="1 2" key="1">
    <citation type="journal article" date="2013" name="PLoS Genet.">
        <title>Plant-symbiotic fungi as chemical engineers: Multi-genome analysis of the Clavicipitaceae reveals dynamics of alkaloid loci.</title>
        <authorList>
            <person name="Schardl C.L."/>
            <person name="Young C.A."/>
            <person name="Hesse U."/>
            <person name="Amyotte S.G."/>
            <person name="Andreeva K."/>
            <person name="Calie P.J."/>
            <person name="Fleetwood D.J."/>
            <person name="Haws D.C."/>
            <person name="Moore N."/>
            <person name="Oeser B."/>
            <person name="Panaccione D.G."/>
            <person name="Schweri K.K."/>
            <person name="Voisey C.R."/>
            <person name="Farman M.L."/>
            <person name="Jaromczyk J.W."/>
            <person name="Roe B.A."/>
            <person name="O'Sullivan D.M."/>
            <person name="Scott B."/>
            <person name="Tudzynski P."/>
            <person name="An Z."/>
            <person name="Arnaoudova E.G."/>
            <person name="Bullock C.T."/>
            <person name="Charlton N.D."/>
            <person name="Chen L."/>
            <person name="Cox M."/>
            <person name="Dinkins R.D."/>
            <person name="Florea S."/>
            <person name="Glenn A.E."/>
            <person name="Gordon A."/>
            <person name="Gueldener U."/>
            <person name="Harris D.R."/>
            <person name="Hollin W."/>
            <person name="Jaromczyk J."/>
            <person name="Johnson R.D."/>
            <person name="Khan A.K."/>
            <person name="Leistner E."/>
            <person name="Leuchtmann A."/>
            <person name="Li C."/>
            <person name="Liu J."/>
            <person name="Liu J."/>
            <person name="Liu M."/>
            <person name="Mace W."/>
            <person name="Machado C."/>
            <person name="Nagabhyru P."/>
            <person name="Pan J."/>
            <person name="Schmid J."/>
            <person name="Sugawara K."/>
            <person name="Steiner U."/>
            <person name="Takach J.E."/>
            <person name="Tanaka E."/>
            <person name="Webb J.S."/>
            <person name="Wilson E.V."/>
            <person name="Wiseman J.L."/>
            <person name="Yoshida R."/>
            <person name="Zeng Z."/>
        </authorList>
    </citation>
    <scope>NUCLEOTIDE SEQUENCE [LARGE SCALE GENOMIC DNA]</scope>
    <source>
        <strain evidence="1 2">20.1</strain>
    </source>
</reference>
<gene>
    <name evidence="1" type="ORF">CPUR_03083</name>
</gene>
<protein>
    <submittedName>
        <fullName evidence="1">Uncharacterized protein</fullName>
    </submittedName>
</protein>
<organism evidence="1 2">
    <name type="scientific">Claviceps purpurea (strain 20.1)</name>
    <name type="common">Ergot fungus</name>
    <name type="synonym">Sphacelia segetum</name>
    <dbReference type="NCBI Taxonomy" id="1111077"/>
    <lineage>
        <taxon>Eukaryota</taxon>
        <taxon>Fungi</taxon>
        <taxon>Dikarya</taxon>
        <taxon>Ascomycota</taxon>
        <taxon>Pezizomycotina</taxon>
        <taxon>Sordariomycetes</taxon>
        <taxon>Hypocreomycetidae</taxon>
        <taxon>Hypocreales</taxon>
        <taxon>Clavicipitaceae</taxon>
        <taxon>Claviceps</taxon>
    </lineage>
</organism>
<dbReference type="AlphaFoldDB" id="M1W4N0"/>
<keyword evidence="2" id="KW-1185">Reference proteome</keyword>
<dbReference type="Proteomes" id="UP000016801">
    <property type="component" value="Unassembled WGS sequence"/>
</dbReference>
<sequence>MATSSLPSATGPAIIVNDGCKDIKRVATNFQQIYILLDSFYVFTSVVYDNRGTSGAGQTRTSHIYDCFDFCIENVQTLDLARLFGTAVLKDVQKKKEFLYMRERRVRHGVNL</sequence>
<name>M1W4N0_CLAP2</name>
<evidence type="ECO:0000313" key="1">
    <source>
        <dbReference type="EMBL" id="CCE29390.1"/>
    </source>
</evidence>
<dbReference type="VEuPathDB" id="FungiDB:CPUR_03083"/>
<dbReference type="EMBL" id="CAGA01000014">
    <property type="protein sequence ID" value="CCE29390.1"/>
    <property type="molecule type" value="Genomic_DNA"/>
</dbReference>
<accession>M1W4N0</accession>
<proteinExistence type="predicted"/>
<comment type="caution">
    <text evidence="1">The sequence shown here is derived from an EMBL/GenBank/DDBJ whole genome shotgun (WGS) entry which is preliminary data.</text>
</comment>
<dbReference type="HOGENOM" id="CLU_2145603_0_0_1"/>